<sequence>MLIFKILATQLVLAVGVWLALCINEKYVSRCCEQLTRQRLHRDCFTGETQAERDARLGLSKSLRNRERLRSILVVSEWLILYSAMLVIVIAVWGA</sequence>
<protein>
    <submittedName>
        <fullName evidence="2">Uncharacterized protein</fullName>
    </submittedName>
</protein>
<accession>A0AAU8L1B0</accession>
<feature type="transmembrane region" description="Helical" evidence="1">
    <location>
        <begin position="71"/>
        <end position="93"/>
    </location>
</feature>
<gene>
    <name evidence="2" type="primary">PAL9_16</name>
</gene>
<dbReference type="EMBL" id="PP869205">
    <property type="protein sequence ID" value="XCN28408.1"/>
    <property type="molecule type" value="Genomic_DNA"/>
</dbReference>
<keyword evidence="1" id="KW-0812">Transmembrane</keyword>
<evidence type="ECO:0000256" key="1">
    <source>
        <dbReference type="SAM" id="Phobius"/>
    </source>
</evidence>
<keyword evidence="1" id="KW-0472">Membrane</keyword>
<feature type="transmembrane region" description="Helical" evidence="1">
    <location>
        <begin position="6"/>
        <end position="23"/>
    </location>
</feature>
<name>A0AAU8L1B0_9CAUD</name>
<evidence type="ECO:0000313" key="2">
    <source>
        <dbReference type="EMBL" id="XCN28408.1"/>
    </source>
</evidence>
<keyword evidence="1" id="KW-1133">Transmembrane helix</keyword>
<reference evidence="2" key="1">
    <citation type="submission" date="2024-06" db="EMBL/GenBank/DDBJ databases">
        <authorList>
            <person name="Ma Y."/>
            <person name="Tan X."/>
            <person name="Yang Y."/>
        </authorList>
    </citation>
    <scope>NUCLEOTIDE SEQUENCE</scope>
</reference>
<organism evidence="2">
    <name type="scientific">Pseudomonas phage PA_L9</name>
    <dbReference type="NCBI Taxonomy" id="3232177"/>
    <lineage>
        <taxon>Viruses</taxon>
        <taxon>Duplodnaviria</taxon>
        <taxon>Heunggongvirae</taxon>
        <taxon>Uroviricota</taxon>
        <taxon>Caudoviricetes</taxon>
        <taxon>Samunavirus</taxon>
    </lineage>
</organism>
<proteinExistence type="predicted"/>